<keyword evidence="1" id="KW-0472">Membrane</keyword>
<accession>A0A133UF04</accession>
<evidence type="ECO:0000256" key="1">
    <source>
        <dbReference type="SAM" id="Phobius"/>
    </source>
</evidence>
<evidence type="ECO:0008006" key="4">
    <source>
        <dbReference type="Google" id="ProtNLM"/>
    </source>
</evidence>
<feature type="transmembrane region" description="Helical" evidence="1">
    <location>
        <begin position="259"/>
        <end position="281"/>
    </location>
</feature>
<evidence type="ECO:0000313" key="3">
    <source>
        <dbReference type="Proteomes" id="UP000070373"/>
    </source>
</evidence>
<dbReference type="EMBL" id="LHXN01000033">
    <property type="protein sequence ID" value="KXA92749.1"/>
    <property type="molecule type" value="Genomic_DNA"/>
</dbReference>
<keyword evidence="3" id="KW-1185">Reference proteome</keyword>
<feature type="transmembrane region" description="Helical" evidence="1">
    <location>
        <begin position="311"/>
        <end position="333"/>
    </location>
</feature>
<protein>
    <recommendedName>
        <fullName evidence="4">Glycosyltransferase RgtA/B/C/D-like domain-containing protein</fullName>
    </recommendedName>
</protein>
<feature type="transmembrane region" description="Helical" evidence="1">
    <location>
        <begin position="148"/>
        <end position="165"/>
    </location>
</feature>
<feature type="transmembrane region" description="Helical" evidence="1">
    <location>
        <begin position="64"/>
        <end position="83"/>
    </location>
</feature>
<keyword evidence="1" id="KW-0812">Transmembrane</keyword>
<keyword evidence="1" id="KW-1133">Transmembrane helix</keyword>
<dbReference type="Proteomes" id="UP000070373">
    <property type="component" value="Unassembled WGS sequence"/>
</dbReference>
<comment type="caution">
    <text evidence="2">The sequence shown here is derived from an EMBL/GenBank/DDBJ whole genome shotgun (WGS) entry which is preliminary data.</text>
</comment>
<proteinExistence type="predicted"/>
<gene>
    <name evidence="2" type="ORF">AKJ64_02360</name>
</gene>
<name>A0A133UF04_9EURY</name>
<dbReference type="AlphaFoldDB" id="A0A133UF04"/>
<feature type="transmembrane region" description="Helical" evidence="1">
    <location>
        <begin position="225"/>
        <end position="247"/>
    </location>
</feature>
<sequence length="387" mass="44485">METNFFRKAAESRGIIVFLFVELVALFVFVLFPDYPTIIYSTSALFGLYLVYKLPSDLIFGRKFFLGVVFLLPLFIFPILTASPEYERVQSLRTLFEVLNQGGNPYIGEKIFHEVGGEVVFGNFNNLPLTIPFYWITHFLTAHWGIEYLILTNLLVRLLVCFVFMKTTPKLSQIQRLPFYLVFLFWGGEYPITTTFLIVALLMYFFTSGISSLRRISTIGFLPLLFGLGLLTKFFVIPIFFAFYYYLFFHLGKKRETGIHLLLIGSIALLMLVPFGLGNVIDSTILFNLNLGQRAVYATFYPNVFSGLLKWIGLESVYGVLAAGGFLFSVGFFDGDYFKKMIYVCFSFMILMPTPEPQFLPILFYIVVVSKYSESYERVTHSFLSDR</sequence>
<feature type="transmembrane region" description="Helical" evidence="1">
    <location>
        <begin position="177"/>
        <end position="205"/>
    </location>
</feature>
<evidence type="ECO:0000313" key="2">
    <source>
        <dbReference type="EMBL" id="KXA92749.1"/>
    </source>
</evidence>
<feature type="transmembrane region" description="Helical" evidence="1">
    <location>
        <begin position="37"/>
        <end position="52"/>
    </location>
</feature>
<feature type="transmembrane region" description="Helical" evidence="1">
    <location>
        <begin position="12"/>
        <end position="31"/>
    </location>
</feature>
<reference evidence="2 3" key="1">
    <citation type="journal article" date="2016" name="Sci. Rep.">
        <title>Metabolic traits of an uncultured archaeal lineage -MSBL1- from brine pools of the Red Sea.</title>
        <authorList>
            <person name="Mwirichia R."/>
            <person name="Alam I."/>
            <person name="Rashid M."/>
            <person name="Vinu M."/>
            <person name="Ba-Alawi W."/>
            <person name="Anthony Kamau A."/>
            <person name="Kamanda Ngugi D."/>
            <person name="Goker M."/>
            <person name="Klenk H.P."/>
            <person name="Bajic V."/>
            <person name="Stingl U."/>
        </authorList>
    </citation>
    <scope>NUCLEOTIDE SEQUENCE [LARGE SCALE GENOMIC DNA]</scope>
    <source>
        <strain evidence="2">SCGC-AAA259E17</strain>
    </source>
</reference>
<organism evidence="2 3">
    <name type="scientific">candidate division MSBL1 archaeon SCGC-AAA259E17</name>
    <dbReference type="NCBI Taxonomy" id="1698263"/>
    <lineage>
        <taxon>Archaea</taxon>
        <taxon>Methanobacteriati</taxon>
        <taxon>Methanobacteriota</taxon>
        <taxon>candidate division MSBL1</taxon>
    </lineage>
</organism>